<keyword evidence="6 9" id="KW-0012">Acyltransferase</keyword>
<dbReference type="InterPro" id="IPR011053">
    <property type="entry name" value="Single_hybrid_motif"/>
</dbReference>
<dbReference type="InterPro" id="IPR023213">
    <property type="entry name" value="CAT-like_dom_sf"/>
</dbReference>
<protein>
    <recommendedName>
        <fullName evidence="9">Dihydrolipoamide acetyltransferase component of pyruvate dehydrogenase complex</fullName>
        <ecNumber evidence="9">2.3.1.-</ecNumber>
    </recommendedName>
</protein>
<evidence type="ECO:0000256" key="9">
    <source>
        <dbReference type="RuleBase" id="RU003423"/>
    </source>
</evidence>
<dbReference type="Gene3D" id="2.40.50.100">
    <property type="match status" value="1"/>
</dbReference>
<evidence type="ECO:0000313" key="14">
    <source>
        <dbReference type="Proteomes" id="UP000298745"/>
    </source>
</evidence>
<dbReference type="Gene3D" id="3.30.559.10">
    <property type="entry name" value="Chloramphenicol acetyltransferase-like domain"/>
    <property type="match status" value="1"/>
</dbReference>
<reference evidence="13 14" key="2">
    <citation type="submission" date="2019-05" db="EMBL/GenBank/DDBJ databases">
        <title>Genome evolution of the obligate endosymbiont Buchnera aphidicola.</title>
        <authorList>
            <person name="Moran N.A."/>
        </authorList>
    </citation>
    <scope>NUCLEOTIDE SEQUENCE [LARGE SCALE GENOMIC DNA]</scope>
    <source>
        <strain evidence="13 14">Msa</strain>
    </source>
</reference>
<dbReference type="PROSITE" id="PS00189">
    <property type="entry name" value="LIPOYL"/>
    <property type="match status" value="1"/>
</dbReference>
<evidence type="ECO:0000256" key="4">
    <source>
        <dbReference type="ARBA" id="ARBA00022679"/>
    </source>
</evidence>
<dbReference type="OrthoDB" id="9805770at2"/>
<sequence>MDIEVKVPDIGLDELEVTEILVHINEYVALEQGLITVEGDKTSMEIPSPISGIVKKIHIKIGDKVKTDSCIMIFKVDSLTTPLSEIDNNKIDDNHHLEKSVSYNPKYSDFPKNVKKDNIFHATPVIRRLARNLNINLCEVVGTGPKKRILKEDLELYKNTLVTQNNQNHLNIVNESEIKELKLSNMQKTVGYNLHQNWINIPHVTQFDEVNVTLLEEFRKKYNNTRKIQKKIGNNITMLIFVIKVVSYALEKFPIFNSFLTAHNKKIILKKYINIGIAVDIDNELYVPVLKDTNKKNVKQLSNELRLLLEKAKNKQLHATDMTDGCFTISNLGGIGGSWFSPIINAPEVAILGVSKIQTKPLWDGKQFIPSLMLPLSLSYDHRVINGAIAARFLTFIGKILSDIHFLIM</sequence>
<evidence type="ECO:0000256" key="7">
    <source>
        <dbReference type="ARBA" id="ARBA00025211"/>
    </source>
</evidence>
<dbReference type="Proteomes" id="UP000298745">
    <property type="component" value="Chromosome"/>
</dbReference>
<dbReference type="PROSITE" id="PS50968">
    <property type="entry name" value="BIOTINYL_LIPOYL"/>
    <property type="match status" value="1"/>
</dbReference>
<dbReference type="GO" id="GO:0005737">
    <property type="term" value="C:cytoplasm"/>
    <property type="evidence" value="ECO:0007669"/>
    <property type="project" value="TreeGrafter"/>
</dbReference>
<dbReference type="Pfam" id="PF02817">
    <property type="entry name" value="E3_binding"/>
    <property type="match status" value="1"/>
</dbReference>
<evidence type="ECO:0000256" key="10">
    <source>
        <dbReference type="SAM" id="Coils"/>
    </source>
</evidence>
<dbReference type="CDD" id="cd06849">
    <property type="entry name" value="lipoyl_domain"/>
    <property type="match status" value="1"/>
</dbReference>
<dbReference type="Gene3D" id="4.10.320.10">
    <property type="entry name" value="E3-binding domain"/>
    <property type="match status" value="1"/>
</dbReference>
<proteinExistence type="inferred from homology"/>
<comment type="catalytic activity">
    <reaction evidence="8">
        <text>N(6)-[(R)-dihydrolipoyl]-L-lysyl-[protein] + acetyl-CoA = N(6)-[(R)-S(8)-acetyldihydrolipoyl]-L-lysyl-[protein] + CoA</text>
        <dbReference type="Rhea" id="RHEA:17017"/>
        <dbReference type="Rhea" id="RHEA-COMP:10475"/>
        <dbReference type="Rhea" id="RHEA-COMP:10478"/>
        <dbReference type="ChEBI" id="CHEBI:57287"/>
        <dbReference type="ChEBI" id="CHEBI:57288"/>
        <dbReference type="ChEBI" id="CHEBI:83100"/>
        <dbReference type="ChEBI" id="CHEBI:83111"/>
        <dbReference type="EC" id="2.3.1.12"/>
    </reaction>
</comment>
<comment type="similarity">
    <text evidence="2 9">Belongs to the 2-oxoacid dehydrogenase family.</text>
</comment>
<dbReference type="SUPFAM" id="SSF52777">
    <property type="entry name" value="CoA-dependent acyltransferases"/>
    <property type="match status" value="1"/>
</dbReference>
<dbReference type="InterPro" id="IPR001078">
    <property type="entry name" value="2-oxoacid_DH_actylTfrase"/>
</dbReference>
<dbReference type="PANTHER" id="PTHR43178:SF2">
    <property type="entry name" value="DIHYDROLIPOYLLYSINE-RESIDUE ACETYLTRANSFERASE COMPONENT OF PYRUVATE DEHYDROGENASE COMPLEX"/>
    <property type="match status" value="1"/>
</dbReference>
<reference evidence="13 14" key="1">
    <citation type="submission" date="2018-12" db="EMBL/GenBank/DDBJ databases">
        <authorList>
            <person name="Chong R.A."/>
        </authorList>
    </citation>
    <scope>NUCLEOTIDE SEQUENCE [LARGE SCALE GENOMIC DNA]</scope>
    <source>
        <strain evidence="13 14">Msa</strain>
    </source>
</reference>
<evidence type="ECO:0000259" key="12">
    <source>
        <dbReference type="PROSITE" id="PS51826"/>
    </source>
</evidence>
<dbReference type="Pfam" id="PF00364">
    <property type="entry name" value="Biotin_lipoyl"/>
    <property type="match status" value="1"/>
</dbReference>
<dbReference type="GO" id="GO:0006086">
    <property type="term" value="P:pyruvate decarboxylation to acetyl-CoA"/>
    <property type="evidence" value="ECO:0007669"/>
    <property type="project" value="TreeGrafter"/>
</dbReference>
<dbReference type="PANTHER" id="PTHR43178">
    <property type="entry name" value="DIHYDROLIPOAMIDE ACETYLTRANSFERASE COMPONENT OF PYRUVATE DEHYDROGENASE COMPLEX"/>
    <property type="match status" value="1"/>
</dbReference>
<keyword evidence="10" id="KW-0175">Coiled coil</keyword>
<evidence type="ECO:0000256" key="1">
    <source>
        <dbReference type="ARBA" id="ARBA00001938"/>
    </source>
</evidence>
<dbReference type="InterPro" id="IPR004167">
    <property type="entry name" value="PSBD"/>
</dbReference>
<name>A0A4D6YHD7_9GAMM</name>
<comment type="function">
    <text evidence="7">The pyruvate dehydrogenase complex catalyzes the overall conversion of pyruvate to acetyl-CoA and CO(2). It contains multiple copies of three enzymatic components: pyruvate dehydrogenase (E1), dihydrolipoamide acetyltransferase (E2) and lipoamide dehydrogenase (E3).</text>
</comment>
<dbReference type="FunFam" id="3.30.559.10:FF:000004">
    <property type="entry name" value="Acetyltransferase component of pyruvate dehydrogenase complex"/>
    <property type="match status" value="1"/>
</dbReference>
<gene>
    <name evidence="13" type="ORF">D9V74_00955</name>
</gene>
<comment type="subunit">
    <text evidence="3">Forms a 24-polypeptide structural core with octahedral symmetry.</text>
</comment>
<keyword evidence="5 9" id="KW-0450">Lipoyl</keyword>
<evidence type="ECO:0000256" key="2">
    <source>
        <dbReference type="ARBA" id="ARBA00007317"/>
    </source>
</evidence>
<evidence type="ECO:0000256" key="3">
    <source>
        <dbReference type="ARBA" id="ARBA00011484"/>
    </source>
</evidence>
<dbReference type="SUPFAM" id="SSF51230">
    <property type="entry name" value="Single hybrid motif"/>
    <property type="match status" value="1"/>
</dbReference>
<dbReference type="GO" id="GO:0031405">
    <property type="term" value="F:lipoic acid binding"/>
    <property type="evidence" value="ECO:0007669"/>
    <property type="project" value="TreeGrafter"/>
</dbReference>
<dbReference type="Pfam" id="PF00198">
    <property type="entry name" value="2-oxoacid_dh"/>
    <property type="match status" value="1"/>
</dbReference>
<dbReference type="AlphaFoldDB" id="A0A4D6YHD7"/>
<dbReference type="InterPro" id="IPR003016">
    <property type="entry name" value="2-oxoA_DH_lipoyl-BS"/>
</dbReference>
<dbReference type="InterPro" id="IPR000089">
    <property type="entry name" value="Biotin_lipoyl"/>
</dbReference>
<feature type="coiled-coil region" evidence="10">
    <location>
        <begin position="291"/>
        <end position="318"/>
    </location>
</feature>
<accession>A0A4D6YHD7</accession>
<evidence type="ECO:0000256" key="8">
    <source>
        <dbReference type="ARBA" id="ARBA00048370"/>
    </source>
</evidence>
<dbReference type="RefSeq" id="WP_158362444.1">
    <property type="nucleotide sequence ID" value="NZ_CP034864.1"/>
</dbReference>
<dbReference type="GO" id="GO:0004742">
    <property type="term" value="F:dihydrolipoyllysine-residue acetyltransferase activity"/>
    <property type="evidence" value="ECO:0007669"/>
    <property type="project" value="UniProtKB-EC"/>
</dbReference>
<evidence type="ECO:0000259" key="11">
    <source>
        <dbReference type="PROSITE" id="PS50968"/>
    </source>
</evidence>
<dbReference type="SUPFAM" id="SSF47005">
    <property type="entry name" value="Peripheral subunit-binding domain of 2-oxo acid dehydrogenase complex"/>
    <property type="match status" value="1"/>
</dbReference>
<evidence type="ECO:0000256" key="6">
    <source>
        <dbReference type="ARBA" id="ARBA00023315"/>
    </source>
</evidence>
<feature type="domain" description="Peripheral subunit-binding (PSBD)" evidence="12">
    <location>
        <begin position="121"/>
        <end position="158"/>
    </location>
</feature>
<evidence type="ECO:0000313" key="13">
    <source>
        <dbReference type="EMBL" id="QCI23755.1"/>
    </source>
</evidence>
<dbReference type="EMBL" id="CP034864">
    <property type="protein sequence ID" value="QCI23755.1"/>
    <property type="molecule type" value="Genomic_DNA"/>
</dbReference>
<dbReference type="EC" id="2.3.1.-" evidence="9"/>
<comment type="cofactor">
    <cofactor evidence="1 9">
        <name>(R)-lipoate</name>
        <dbReference type="ChEBI" id="CHEBI:83088"/>
    </cofactor>
</comment>
<evidence type="ECO:0000256" key="5">
    <source>
        <dbReference type="ARBA" id="ARBA00022823"/>
    </source>
</evidence>
<organism evidence="13 14">
    <name type="scientific">Buchnera aphidicola</name>
    <name type="common">Macrosiphoniella sanborni</name>
    <dbReference type="NCBI Taxonomy" id="1241865"/>
    <lineage>
        <taxon>Bacteria</taxon>
        <taxon>Pseudomonadati</taxon>
        <taxon>Pseudomonadota</taxon>
        <taxon>Gammaproteobacteria</taxon>
        <taxon>Enterobacterales</taxon>
        <taxon>Erwiniaceae</taxon>
        <taxon>Buchnera</taxon>
    </lineage>
</organism>
<dbReference type="InterPro" id="IPR050743">
    <property type="entry name" value="2-oxoacid_DH_E2_comp"/>
</dbReference>
<feature type="domain" description="Lipoyl-binding" evidence="11">
    <location>
        <begin position="2"/>
        <end position="77"/>
    </location>
</feature>
<dbReference type="InterPro" id="IPR036625">
    <property type="entry name" value="E3-bd_dom_sf"/>
</dbReference>
<dbReference type="PROSITE" id="PS51826">
    <property type="entry name" value="PSBD"/>
    <property type="match status" value="1"/>
</dbReference>
<keyword evidence="4 9" id="KW-0808">Transferase</keyword>